<comment type="subcellular location">
    <subcellularLocation>
        <location evidence="2">Chromosome</location>
        <location evidence="2">Centromere</location>
        <location evidence="2">Kinetochore</location>
    </subcellularLocation>
    <subcellularLocation>
        <location evidence="1">Nucleus</location>
    </subcellularLocation>
</comment>
<protein>
    <submittedName>
        <fullName evidence="12">Uncharacterized protein</fullName>
    </submittedName>
</protein>
<comment type="caution">
    <text evidence="12">The sequence shown here is derived from an EMBL/GenBank/DDBJ whole genome shotgun (WGS) entry which is preliminary data.</text>
</comment>
<proteinExistence type="predicted"/>
<sequence length="249" mass="28395">MATAFTSSRRASNNVPSVNTIAVTVPLYLCEISLYREILKKRELRRNLCVMEAVMEQEAKSEREERADNGSGGGREGSEEEETSKADSRRVEQLSRFLRHQQEVVYKTQNISKYFESPVREVAAKIWEQIHPNISSAIEGKYTRVLEEWNVTSKLAELDRLQRESPRTVPAWRPTGIPQEDSMAAELAEASHTLPEFQTRLTQAQEKSRELQQILEEKEAELVQLDQEIATSISSLKHVCSSFPRTSLS</sequence>
<evidence type="ECO:0000256" key="1">
    <source>
        <dbReference type="ARBA" id="ARBA00004123"/>
    </source>
</evidence>
<keyword evidence="4" id="KW-0132">Cell division</keyword>
<evidence type="ECO:0000256" key="6">
    <source>
        <dbReference type="ARBA" id="ARBA00022838"/>
    </source>
</evidence>
<feature type="coiled-coil region" evidence="10">
    <location>
        <begin position="201"/>
        <end position="235"/>
    </location>
</feature>
<dbReference type="GO" id="GO:0051301">
    <property type="term" value="P:cell division"/>
    <property type="evidence" value="ECO:0007669"/>
    <property type="project" value="UniProtKB-KW"/>
</dbReference>
<dbReference type="GO" id="GO:0000444">
    <property type="term" value="C:MIS12/MIND type complex"/>
    <property type="evidence" value="ECO:0007669"/>
    <property type="project" value="InterPro"/>
</dbReference>
<dbReference type="InterPro" id="IPR007128">
    <property type="entry name" value="PMF1/Nnf1"/>
</dbReference>
<keyword evidence="5" id="KW-0498">Mitosis</keyword>
<evidence type="ECO:0000256" key="10">
    <source>
        <dbReference type="SAM" id="Coils"/>
    </source>
</evidence>
<feature type="region of interest" description="Disordered" evidence="11">
    <location>
        <begin position="59"/>
        <end position="92"/>
    </location>
</feature>
<evidence type="ECO:0000256" key="3">
    <source>
        <dbReference type="ARBA" id="ARBA00022454"/>
    </source>
</evidence>
<evidence type="ECO:0000256" key="2">
    <source>
        <dbReference type="ARBA" id="ARBA00004629"/>
    </source>
</evidence>
<evidence type="ECO:0000256" key="4">
    <source>
        <dbReference type="ARBA" id="ARBA00022618"/>
    </source>
</evidence>
<evidence type="ECO:0000256" key="11">
    <source>
        <dbReference type="SAM" id="MobiDB-lite"/>
    </source>
</evidence>
<dbReference type="GO" id="GO:0005634">
    <property type="term" value="C:nucleus"/>
    <property type="evidence" value="ECO:0007669"/>
    <property type="project" value="UniProtKB-SubCell"/>
</dbReference>
<feature type="compositionally biased region" description="Basic and acidic residues" evidence="11">
    <location>
        <begin position="59"/>
        <end position="68"/>
    </location>
</feature>
<evidence type="ECO:0000313" key="12">
    <source>
        <dbReference type="EMBL" id="CAI8009077.1"/>
    </source>
</evidence>
<evidence type="ECO:0000256" key="8">
    <source>
        <dbReference type="ARBA" id="ARBA00023306"/>
    </source>
</evidence>
<name>A0AA35RF96_GEOBA</name>
<reference evidence="12" key="1">
    <citation type="submission" date="2023-03" db="EMBL/GenBank/DDBJ databases">
        <authorList>
            <person name="Steffen K."/>
            <person name="Cardenas P."/>
        </authorList>
    </citation>
    <scope>NUCLEOTIDE SEQUENCE</scope>
</reference>
<keyword evidence="7" id="KW-0539">Nucleus</keyword>
<keyword evidence="13" id="KW-1185">Reference proteome</keyword>
<dbReference type="AlphaFoldDB" id="A0AA35RF96"/>
<keyword evidence="10" id="KW-0175">Coiled coil</keyword>
<keyword evidence="8" id="KW-0131">Cell cycle</keyword>
<evidence type="ECO:0000256" key="7">
    <source>
        <dbReference type="ARBA" id="ARBA00023242"/>
    </source>
</evidence>
<organism evidence="12 13">
    <name type="scientific">Geodia barretti</name>
    <name type="common">Barrett's horny sponge</name>
    <dbReference type="NCBI Taxonomy" id="519541"/>
    <lineage>
        <taxon>Eukaryota</taxon>
        <taxon>Metazoa</taxon>
        <taxon>Porifera</taxon>
        <taxon>Demospongiae</taxon>
        <taxon>Heteroscleromorpha</taxon>
        <taxon>Tetractinellida</taxon>
        <taxon>Astrophorina</taxon>
        <taxon>Geodiidae</taxon>
        <taxon>Geodia</taxon>
    </lineage>
</organism>
<dbReference type="Pfam" id="PF03980">
    <property type="entry name" value="Nnf1"/>
    <property type="match status" value="1"/>
</dbReference>
<evidence type="ECO:0000256" key="9">
    <source>
        <dbReference type="ARBA" id="ARBA00023328"/>
    </source>
</evidence>
<evidence type="ECO:0000256" key="5">
    <source>
        <dbReference type="ARBA" id="ARBA00022776"/>
    </source>
</evidence>
<keyword evidence="3" id="KW-0158">Chromosome</keyword>
<dbReference type="Proteomes" id="UP001174909">
    <property type="component" value="Unassembled WGS sequence"/>
</dbReference>
<gene>
    <name evidence="12" type="ORF">GBAR_LOCUS6145</name>
</gene>
<keyword evidence="9" id="KW-0137">Centromere</keyword>
<keyword evidence="6" id="KW-0995">Kinetochore</keyword>
<accession>A0AA35RF96</accession>
<feature type="compositionally biased region" description="Basic and acidic residues" evidence="11">
    <location>
        <begin position="83"/>
        <end position="92"/>
    </location>
</feature>
<dbReference type="EMBL" id="CASHTH010000919">
    <property type="protein sequence ID" value="CAI8009077.1"/>
    <property type="molecule type" value="Genomic_DNA"/>
</dbReference>
<evidence type="ECO:0000313" key="13">
    <source>
        <dbReference type="Proteomes" id="UP001174909"/>
    </source>
</evidence>